<reference evidence="4" key="1">
    <citation type="submission" date="2021-10" db="EMBL/GenBank/DDBJ databases">
        <title>Tropical sea cucumber genome reveals ecological adaptation and Cuvierian tubules defense mechanism.</title>
        <authorList>
            <person name="Chen T."/>
        </authorList>
    </citation>
    <scope>NUCLEOTIDE SEQUENCE</scope>
    <source>
        <strain evidence="4">Nanhai2018</strain>
        <tissue evidence="4">Muscle</tissue>
    </source>
</reference>
<dbReference type="InterPro" id="IPR027417">
    <property type="entry name" value="P-loop_NTPase"/>
</dbReference>
<dbReference type="SUPFAM" id="SSF52540">
    <property type="entry name" value="P-loop containing nucleoside triphosphate hydrolases"/>
    <property type="match status" value="1"/>
</dbReference>
<feature type="region of interest" description="Disordered" evidence="2">
    <location>
        <begin position="49"/>
        <end position="70"/>
    </location>
</feature>
<name>A0A9Q0YJN0_HOLLE</name>
<evidence type="ECO:0000256" key="2">
    <source>
        <dbReference type="SAM" id="MobiDB-lite"/>
    </source>
</evidence>
<dbReference type="InterPro" id="IPR051589">
    <property type="entry name" value="Sialate-O-sulfotransferase"/>
</dbReference>
<protein>
    <submittedName>
        <fullName evidence="4">WSC domain-containing protein 1</fullName>
    </submittedName>
</protein>
<dbReference type="Pfam" id="PF00685">
    <property type="entry name" value="Sulfotransfer_1"/>
    <property type="match status" value="1"/>
</dbReference>
<evidence type="ECO:0000259" key="3">
    <source>
        <dbReference type="Pfam" id="PF00685"/>
    </source>
</evidence>
<dbReference type="EMBL" id="JAIZAY010000019">
    <property type="protein sequence ID" value="KAJ8023529.1"/>
    <property type="molecule type" value="Genomic_DNA"/>
</dbReference>
<dbReference type="PANTHER" id="PTHR45964:SF9">
    <property type="entry name" value="SULFOTRANSFERASE"/>
    <property type="match status" value="1"/>
</dbReference>
<evidence type="ECO:0000256" key="1">
    <source>
        <dbReference type="ARBA" id="ARBA00010236"/>
    </source>
</evidence>
<evidence type="ECO:0000313" key="4">
    <source>
        <dbReference type="EMBL" id="KAJ8023529.1"/>
    </source>
</evidence>
<keyword evidence="5" id="KW-1185">Reference proteome</keyword>
<comment type="similarity">
    <text evidence="1">Belongs to the WSCD family.</text>
</comment>
<dbReference type="Gene3D" id="3.40.50.300">
    <property type="entry name" value="P-loop containing nucleotide triphosphate hydrolases"/>
    <property type="match status" value="1"/>
</dbReference>
<feature type="domain" description="Sulfotransferase" evidence="3">
    <location>
        <begin position="145"/>
        <end position="242"/>
    </location>
</feature>
<organism evidence="4 5">
    <name type="scientific">Holothuria leucospilota</name>
    <name type="common">Black long sea cucumber</name>
    <name type="synonym">Mertensiothuria leucospilota</name>
    <dbReference type="NCBI Taxonomy" id="206669"/>
    <lineage>
        <taxon>Eukaryota</taxon>
        <taxon>Metazoa</taxon>
        <taxon>Echinodermata</taxon>
        <taxon>Eleutherozoa</taxon>
        <taxon>Echinozoa</taxon>
        <taxon>Holothuroidea</taxon>
        <taxon>Aspidochirotacea</taxon>
        <taxon>Aspidochirotida</taxon>
        <taxon>Holothuriidae</taxon>
        <taxon>Holothuria</taxon>
    </lineage>
</organism>
<dbReference type="OrthoDB" id="5985073at2759"/>
<comment type="caution">
    <text evidence="4">The sequence shown here is derived from an EMBL/GenBank/DDBJ whole genome shotgun (WGS) entry which is preliminary data.</text>
</comment>
<dbReference type="InterPro" id="IPR000863">
    <property type="entry name" value="Sulfotransferase_dom"/>
</dbReference>
<evidence type="ECO:0000313" key="5">
    <source>
        <dbReference type="Proteomes" id="UP001152320"/>
    </source>
</evidence>
<dbReference type="GO" id="GO:0008146">
    <property type="term" value="F:sulfotransferase activity"/>
    <property type="evidence" value="ECO:0007669"/>
    <property type="project" value="InterPro"/>
</dbReference>
<dbReference type="AlphaFoldDB" id="A0A9Q0YJN0"/>
<sequence>MDVIIKKVIVGFVFLFAICSLQRVKKEWEPPFQGSTETLRYQSYRRNLDRGKSPAQDGYQHTERTDCSSMSRNAYESAPYSMPMVALASFPRSGNSWTRKMLHFATQIYTGSVYEERTGSNGNTLCVKTHEHDIETIRTFDHGAILLLRNPRHSLVSEFFRVNVKEGNMTNEEAVQILKTRPQTWSNFMNWRIERWRSTNTDWILHSKRLLIIFYEELVKDPIKELTKMLQFLNQTVSRDRLYCTKKFNPWLNIKHVDFELQFPKMLDRYIEEVNDTLKLKNYRPLPTYGST</sequence>
<dbReference type="PANTHER" id="PTHR45964">
    <property type="entry name" value="WSCD FAMILY MEMBER CG9164"/>
    <property type="match status" value="1"/>
</dbReference>
<dbReference type="Proteomes" id="UP001152320">
    <property type="component" value="Chromosome 19"/>
</dbReference>
<gene>
    <name evidence="4" type="ORF">HOLleu_35993</name>
</gene>
<accession>A0A9Q0YJN0</accession>
<proteinExistence type="inferred from homology"/>